<evidence type="ECO:0000259" key="9">
    <source>
        <dbReference type="PROSITE" id="PS50112"/>
    </source>
</evidence>
<feature type="domain" description="PAS" evidence="9">
    <location>
        <begin position="372"/>
        <end position="414"/>
    </location>
</feature>
<dbReference type="SUPFAM" id="SSF53850">
    <property type="entry name" value="Periplasmic binding protein-like II"/>
    <property type="match status" value="1"/>
</dbReference>
<dbReference type="InterPro" id="IPR000014">
    <property type="entry name" value="PAS"/>
</dbReference>
<dbReference type="InterPro" id="IPR036097">
    <property type="entry name" value="HisK_dim/P_sf"/>
</dbReference>
<evidence type="ECO:0000256" key="3">
    <source>
        <dbReference type="ARBA" id="ARBA00022553"/>
    </source>
</evidence>
<dbReference type="CDD" id="cd00082">
    <property type="entry name" value="HisKA"/>
    <property type="match status" value="1"/>
</dbReference>
<dbReference type="Pfam" id="PF02518">
    <property type="entry name" value="HATPase_c"/>
    <property type="match status" value="1"/>
</dbReference>
<name>A0A2K8KZW9_MARES</name>
<dbReference type="InterPro" id="IPR004358">
    <property type="entry name" value="Sig_transdc_His_kin-like_C"/>
</dbReference>
<dbReference type="Pfam" id="PF13426">
    <property type="entry name" value="PAS_9"/>
    <property type="match status" value="2"/>
</dbReference>
<evidence type="ECO:0000259" key="7">
    <source>
        <dbReference type="PROSITE" id="PS50109"/>
    </source>
</evidence>
<dbReference type="Gene3D" id="1.10.287.130">
    <property type="match status" value="1"/>
</dbReference>
<dbReference type="CDD" id="cd00130">
    <property type="entry name" value="PAS"/>
    <property type="match status" value="2"/>
</dbReference>
<keyword evidence="6" id="KW-0732">Signal</keyword>
<protein>
    <recommendedName>
        <fullName evidence="2">histidine kinase</fullName>
        <ecNumber evidence="2">2.7.13.3</ecNumber>
    </recommendedName>
</protein>
<evidence type="ECO:0000256" key="5">
    <source>
        <dbReference type="SAM" id="Coils"/>
    </source>
</evidence>
<dbReference type="InterPro" id="IPR001789">
    <property type="entry name" value="Sig_transdc_resp-reg_receiver"/>
</dbReference>
<feature type="domain" description="Histidine kinase" evidence="7">
    <location>
        <begin position="631"/>
        <end position="856"/>
    </location>
</feature>
<evidence type="ECO:0000313" key="12">
    <source>
        <dbReference type="Proteomes" id="UP000231701"/>
    </source>
</evidence>
<evidence type="ECO:0000256" key="4">
    <source>
        <dbReference type="PROSITE-ProRule" id="PRU00169"/>
    </source>
</evidence>
<dbReference type="PANTHER" id="PTHR43065:SF42">
    <property type="entry name" value="TWO-COMPONENT SENSOR PPRA"/>
    <property type="match status" value="1"/>
</dbReference>
<evidence type="ECO:0000313" key="11">
    <source>
        <dbReference type="EMBL" id="ATX80547.1"/>
    </source>
</evidence>
<dbReference type="SMART" id="SM00091">
    <property type="entry name" value="PAS"/>
    <property type="match status" value="2"/>
</dbReference>
<dbReference type="PROSITE" id="PS50112">
    <property type="entry name" value="PAS"/>
    <property type="match status" value="2"/>
</dbReference>
<dbReference type="SUPFAM" id="SSF47384">
    <property type="entry name" value="Homodimeric domain of signal transducing histidine kinase"/>
    <property type="match status" value="1"/>
</dbReference>
<feature type="domain" description="PAC" evidence="10">
    <location>
        <begin position="445"/>
        <end position="496"/>
    </location>
</feature>
<feature type="domain" description="PAS" evidence="9">
    <location>
        <begin position="493"/>
        <end position="539"/>
    </location>
</feature>
<proteinExistence type="predicted"/>
<dbReference type="PROSITE" id="PS50113">
    <property type="entry name" value="PAC"/>
    <property type="match status" value="2"/>
</dbReference>
<evidence type="ECO:0000256" key="2">
    <source>
        <dbReference type="ARBA" id="ARBA00012438"/>
    </source>
</evidence>
<dbReference type="InterPro" id="IPR015168">
    <property type="entry name" value="SsuA/THI5"/>
</dbReference>
<dbReference type="InterPro" id="IPR005467">
    <property type="entry name" value="His_kinase_dom"/>
</dbReference>
<dbReference type="Gene3D" id="3.40.50.2300">
    <property type="match status" value="1"/>
</dbReference>
<dbReference type="PROSITE" id="PS50110">
    <property type="entry name" value="RESPONSE_REGULATORY"/>
    <property type="match status" value="1"/>
</dbReference>
<keyword evidence="3 4" id="KW-0597">Phosphoprotein</keyword>
<dbReference type="PROSITE" id="PS50109">
    <property type="entry name" value="HIS_KIN"/>
    <property type="match status" value="1"/>
</dbReference>
<dbReference type="Proteomes" id="UP000231701">
    <property type="component" value="Chromosome"/>
</dbReference>
<dbReference type="InterPro" id="IPR003594">
    <property type="entry name" value="HATPase_dom"/>
</dbReference>
<dbReference type="Gene3D" id="3.30.450.20">
    <property type="entry name" value="PAS domain"/>
    <property type="match status" value="2"/>
</dbReference>
<dbReference type="SUPFAM" id="SSF52172">
    <property type="entry name" value="CheY-like"/>
    <property type="match status" value="1"/>
</dbReference>
<feature type="modified residue" description="4-aspartylphosphate" evidence="4">
    <location>
        <position position="928"/>
    </location>
</feature>
<dbReference type="OrthoDB" id="5287183at2"/>
<feature type="chain" id="PRO_5014810607" description="histidine kinase" evidence="6">
    <location>
        <begin position="24"/>
        <end position="995"/>
    </location>
</feature>
<dbReference type="NCBIfam" id="TIGR00229">
    <property type="entry name" value="sensory_box"/>
    <property type="match status" value="2"/>
</dbReference>
<sequence>MFRKYSLCFLAAALCFLPTLSLAANDSVSLHLRWKHQFQFAGFYMALEKGYYRDVGLEVTLIEGGPDKSSVQHVLNSRGGAYGVTGTGAMIERADGKPIKALAVIFQHSPLALLVTKDSGIRTFSDLRGRRVMLQEGQQNSDVIAALKAIGMTEKDIIRQNISYDINDLITGNTDAFSSYVTDQPHQLDLLGVSYHTLSPRTHGIDFYGDILITSDEEVQKHPERTRTFIQASILGWNYALEHMDETIDLILEKYNTQNFPRSQLVFEAKESAKLIMQDVVKIGYMNSHRWDRIAATYIDQGFISPDYQVADFIYQPEITFADLLGKDMWKFAVFCMLLILLIVGLHSLRLRRAVHSRAVELHKEREQLQENEAKLRGLYELSPLGIALTDMKGCYLEFNQAFQDICGYCHEELQTLDYWTLTPKKYAEDEARQLESLQQTGRYGPYEKEYLRKDGSLIPIRLNGLLIKDHEGRDCIWSIVEDITERKLADERLRKLSQAVEQAGESVIITDKHGTIEYVNSSFTRITGYLPKDVLGNNPRVLKSGNQNPEFYKLLWNTISSGNIWHSAIIDRRKDGSQYPALMTISPILNEGEEITHYVGIQQDMTNHEALEEKFRQAQKMEALGTLVGGIAHDFNNMLAGMTGNLYLAKKKVADSPDVIEKLENVEALSFRAAEMIKQLLVFARKGNVKMTPFGLTSFLKQASKLSEASIPESINIHFDYCHEELVIKGDGTQLQQALMNLLNNSRDALEDVQNPTITVTLEEFEADESFINKHPDTCGSLFAHLTVRDNGSGISDTEKEHIFEPFYTSKEVGSGTGLGLPMVYGAIQSHGGILEVESGVGSGTSIHIYLPLLEEHKIEVISEEYTEVVPGSGELILIVDDNADIRKTSKEVLEKLGYQVMEASDGLEAIEQFTTNQDSISLIIMDVVMPNLGGVKASERIKKLRPDVKVIFATGYDKDETLKDEMPVDKHMILSKPYNIVKLSQLIREQFNS</sequence>
<dbReference type="InterPro" id="IPR001610">
    <property type="entry name" value="PAC"/>
</dbReference>
<keyword evidence="12" id="KW-1185">Reference proteome</keyword>
<dbReference type="CDD" id="cd17546">
    <property type="entry name" value="REC_hyHK_CKI1_RcsC-like"/>
    <property type="match status" value="1"/>
</dbReference>
<dbReference type="Gene3D" id="3.40.190.10">
    <property type="entry name" value="Periplasmic binding protein-like II"/>
    <property type="match status" value="2"/>
</dbReference>
<feature type="signal peptide" evidence="6">
    <location>
        <begin position="1"/>
        <end position="23"/>
    </location>
</feature>
<dbReference type="InterPro" id="IPR036890">
    <property type="entry name" value="HATPase_C_sf"/>
</dbReference>
<feature type="coiled-coil region" evidence="5">
    <location>
        <begin position="352"/>
        <end position="382"/>
    </location>
</feature>
<gene>
    <name evidence="11" type="ORF">Ga0123461_2141</name>
</gene>
<dbReference type="InterPro" id="IPR035965">
    <property type="entry name" value="PAS-like_dom_sf"/>
</dbReference>
<dbReference type="SMART" id="SM00448">
    <property type="entry name" value="REC"/>
    <property type="match status" value="1"/>
</dbReference>
<dbReference type="AlphaFoldDB" id="A0A2K8KZW9"/>
<dbReference type="KEGG" id="maes:Ga0123461_2141"/>
<dbReference type="PANTHER" id="PTHR43065">
    <property type="entry name" value="SENSOR HISTIDINE KINASE"/>
    <property type="match status" value="1"/>
</dbReference>
<dbReference type="SMART" id="SM00387">
    <property type="entry name" value="HATPase_c"/>
    <property type="match status" value="1"/>
</dbReference>
<dbReference type="Pfam" id="PF09084">
    <property type="entry name" value="NMT1"/>
    <property type="match status" value="1"/>
</dbReference>
<evidence type="ECO:0000256" key="6">
    <source>
        <dbReference type="SAM" id="SignalP"/>
    </source>
</evidence>
<dbReference type="InterPro" id="IPR003661">
    <property type="entry name" value="HisK_dim/P_dom"/>
</dbReference>
<evidence type="ECO:0000256" key="1">
    <source>
        <dbReference type="ARBA" id="ARBA00000085"/>
    </source>
</evidence>
<evidence type="ECO:0000259" key="8">
    <source>
        <dbReference type="PROSITE" id="PS50110"/>
    </source>
</evidence>
<dbReference type="SMART" id="SM00086">
    <property type="entry name" value="PAC"/>
    <property type="match status" value="2"/>
</dbReference>
<keyword evidence="5" id="KW-0175">Coiled coil</keyword>
<accession>A0A2K8KZW9</accession>
<dbReference type="RefSeq" id="WP_100278299.1">
    <property type="nucleotide sequence ID" value="NZ_CP018799.1"/>
</dbReference>
<dbReference type="InterPro" id="IPR011006">
    <property type="entry name" value="CheY-like_superfamily"/>
</dbReference>
<feature type="domain" description="PAC" evidence="10">
    <location>
        <begin position="564"/>
        <end position="618"/>
    </location>
</feature>
<feature type="domain" description="Response regulatory" evidence="8">
    <location>
        <begin position="877"/>
        <end position="993"/>
    </location>
</feature>
<comment type="catalytic activity">
    <reaction evidence="1">
        <text>ATP + protein L-histidine = ADP + protein N-phospho-L-histidine.</text>
        <dbReference type="EC" id="2.7.13.3"/>
    </reaction>
</comment>
<reference evidence="11 12" key="1">
    <citation type="submission" date="2016-12" db="EMBL/GenBank/DDBJ databases">
        <title>Isolation and genomic insights into novel planktonic Zetaproteobacteria from stratified waters of the Chesapeake Bay.</title>
        <authorList>
            <person name="McAllister S.M."/>
            <person name="Kato S."/>
            <person name="Chan C.S."/>
            <person name="Chiu B.K."/>
            <person name="Field E.K."/>
        </authorList>
    </citation>
    <scope>NUCLEOTIDE SEQUENCE [LARGE SCALE GENOMIC DNA]</scope>
    <source>
        <strain evidence="11 12">CP-5</strain>
    </source>
</reference>
<dbReference type="GO" id="GO:0000155">
    <property type="term" value="F:phosphorelay sensor kinase activity"/>
    <property type="evidence" value="ECO:0007669"/>
    <property type="project" value="InterPro"/>
</dbReference>
<dbReference type="Gene3D" id="3.30.565.10">
    <property type="entry name" value="Histidine kinase-like ATPase, C-terminal domain"/>
    <property type="match status" value="1"/>
</dbReference>
<dbReference type="SUPFAM" id="SSF55874">
    <property type="entry name" value="ATPase domain of HSP90 chaperone/DNA topoisomerase II/histidine kinase"/>
    <property type="match status" value="1"/>
</dbReference>
<evidence type="ECO:0000259" key="10">
    <source>
        <dbReference type="PROSITE" id="PS50113"/>
    </source>
</evidence>
<dbReference type="InterPro" id="IPR000700">
    <property type="entry name" value="PAS-assoc_C"/>
</dbReference>
<dbReference type="EC" id="2.7.13.3" evidence="2"/>
<dbReference type="Pfam" id="PF00072">
    <property type="entry name" value="Response_reg"/>
    <property type="match status" value="1"/>
</dbReference>
<organism evidence="11 12">
    <name type="scientific">Mariprofundus aestuarium</name>
    <dbReference type="NCBI Taxonomy" id="1921086"/>
    <lineage>
        <taxon>Bacteria</taxon>
        <taxon>Pseudomonadati</taxon>
        <taxon>Pseudomonadota</taxon>
        <taxon>Candidatius Mariprofundia</taxon>
        <taxon>Mariprofundales</taxon>
        <taxon>Mariprofundaceae</taxon>
        <taxon>Mariprofundus</taxon>
    </lineage>
</organism>
<dbReference type="PRINTS" id="PR00344">
    <property type="entry name" value="BCTRLSENSOR"/>
</dbReference>
<dbReference type="EMBL" id="CP018799">
    <property type="protein sequence ID" value="ATX80547.1"/>
    <property type="molecule type" value="Genomic_DNA"/>
</dbReference>
<dbReference type="SUPFAM" id="SSF55785">
    <property type="entry name" value="PYP-like sensor domain (PAS domain)"/>
    <property type="match status" value="2"/>
</dbReference>